<dbReference type="PRINTS" id="PR00727">
    <property type="entry name" value="LEADERPTASE"/>
</dbReference>
<comment type="similarity">
    <text evidence="2 6">Belongs to the peptidase S26 family.</text>
</comment>
<dbReference type="Proteomes" id="UP001652542">
    <property type="component" value="Unassembled WGS sequence"/>
</dbReference>
<comment type="caution">
    <text evidence="8">The sequence shown here is derived from an EMBL/GenBank/DDBJ whole genome shotgun (WGS) entry which is preliminary data.</text>
</comment>
<evidence type="ECO:0000256" key="4">
    <source>
        <dbReference type="ARBA" id="ARBA00019232"/>
    </source>
</evidence>
<organism evidence="8 9">
    <name type="scientific">Albidovulum marisflavi</name>
    <dbReference type="NCBI Taxonomy" id="2984159"/>
    <lineage>
        <taxon>Bacteria</taxon>
        <taxon>Pseudomonadati</taxon>
        <taxon>Pseudomonadota</taxon>
        <taxon>Alphaproteobacteria</taxon>
        <taxon>Rhodobacterales</taxon>
        <taxon>Paracoccaceae</taxon>
        <taxon>Albidovulum</taxon>
    </lineage>
</organism>
<dbReference type="EMBL" id="JAOWKY010000003">
    <property type="protein sequence ID" value="MCV2869439.1"/>
    <property type="molecule type" value="Genomic_DNA"/>
</dbReference>
<dbReference type="PROSITE" id="PS00760">
    <property type="entry name" value="SPASE_I_2"/>
    <property type="match status" value="1"/>
</dbReference>
<evidence type="ECO:0000256" key="6">
    <source>
        <dbReference type="RuleBase" id="RU362042"/>
    </source>
</evidence>
<evidence type="ECO:0000256" key="2">
    <source>
        <dbReference type="ARBA" id="ARBA00009370"/>
    </source>
</evidence>
<dbReference type="PANTHER" id="PTHR43390">
    <property type="entry name" value="SIGNAL PEPTIDASE I"/>
    <property type="match status" value="1"/>
</dbReference>
<keyword evidence="6" id="KW-0472">Membrane</keyword>
<keyword evidence="6" id="KW-0645">Protease</keyword>
<dbReference type="InterPro" id="IPR019758">
    <property type="entry name" value="Pept_S26A_signal_pept_1_CS"/>
</dbReference>
<gene>
    <name evidence="8" type="primary">lepB</name>
    <name evidence="8" type="ORF">OEW28_12460</name>
</gene>
<dbReference type="InterPro" id="IPR019533">
    <property type="entry name" value="Peptidase_S26"/>
</dbReference>
<sequence length="260" mass="28559">MSSKASDGIVETFKTIVYALLIAGVFRTLFFQPFWIPSGSMKDTLLIGDFLFVNKMAYGYSRYSCPFAICPISGRILGSEPERGDVVVFRHPANGNDFIKRLIGMPGDTIQVLDGVLYINGEAAPQTPAGTFEEIKQPQGSEGLVPRCVNDPVGQGGICEKERFTETLPNGVSHDILNITDNWGADNTPIFTVPAGNYFFMGDNRDNSQDSRIAVQSGGVGLVPAEYLIGRAERVMFSSAGRSLFAFWTWRGDRFFKAIE</sequence>
<dbReference type="EC" id="3.4.21.89" evidence="3 6"/>
<keyword evidence="5 6" id="KW-0378">Hydrolase</keyword>
<dbReference type="SUPFAM" id="SSF51306">
    <property type="entry name" value="LexA/Signal peptidase"/>
    <property type="match status" value="1"/>
</dbReference>
<accession>A0ABT2ZE83</accession>
<dbReference type="RefSeq" id="WP_263735100.1">
    <property type="nucleotide sequence ID" value="NZ_JAOWKY010000003.1"/>
</dbReference>
<name>A0ABT2ZE83_9RHOB</name>
<proteinExistence type="inferred from homology"/>
<dbReference type="PROSITE" id="PS00761">
    <property type="entry name" value="SPASE_I_3"/>
    <property type="match status" value="1"/>
</dbReference>
<comment type="subcellular location">
    <subcellularLocation>
        <location evidence="6">Membrane</location>
        <topology evidence="6">Single-pass type II membrane protein</topology>
    </subcellularLocation>
</comment>
<evidence type="ECO:0000259" key="7">
    <source>
        <dbReference type="Pfam" id="PF10502"/>
    </source>
</evidence>
<dbReference type="InterPro" id="IPR019757">
    <property type="entry name" value="Pept_S26A_signal_pept_1_Lys-AS"/>
</dbReference>
<dbReference type="InterPro" id="IPR036286">
    <property type="entry name" value="LexA/Signal_pep-like_sf"/>
</dbReference>
<dbReference type="NCBIfam" id="TIGR02227">
    <property type="entry name" value="sigpep_I_bact"/>
    <property type="match status" value="1"/>
</dbReference>
<keyword evidence="6" id="KW-0812">Transmembrane</keyword>
<dbReference type="Gene3D" id="2.10.109.10">
    <property type="entry name" value="Umud Fragment, subunit A"/>
    <property type="match status" value="1"/>
</dbReference>
<reference evidence="8 9" key="1">
    <citation type="submission" date="2022-10" db="EMBL/GenBank/DDBJ databases">
        <title>Defluviimonas sp. nov., isolated from ocean surface water.</title>
        <authorList>
            <person name="He W."/>
            <person name="Wang L."/>
            <person name="Zhang D.-F."/>
        </authorList>
    </citation>
    <scope>NUCLEOTIDE SEQUENCE [LARGE SCALE GENOMIC DNA]</scope>
    <source>
        <strain evidence="8 9">WL0002</strain>
    </source>
</reference>
<feature type="transmembrane region" description="Helical" evidence="6">
    <location>
        <begin position="16"/>
        <end position="36"/>
    </location>
</feature>
<dbReference type="CDD" id="cd06530">
    <property type="entry name" value="S26_SPase_I"/>
    <property type="match status" value="1"/>
</dbReference>
<feature type="domain" description="Peptidase S26" evidence="7">
    <location>
        <begin position="10"/>
        <end position="235"/>
    </location>
</feature>
<evidence type="ECO:0000256" key="1">
    <source>
        <dbReference type="ARBA" id="ARBA00000677"/>
    </source>
</evidence>
<evidence type="ECO:0000313" key="9">
    <source>
        <dbReference type="Proteomes" id="UP001652542"/>
    </source>
</evidence>
<dbReference type="PANTHER" id="PTHR43390:SF1">
    <property type="entry name" value="CHLOROPLAST PROCESSING PEPTIDASE"/>
    <property type="match status" value="1"/>
</dbReference>
<evidence type="ECO:0000256" key="5">
    <source>
        <dbReference type="ARBA" id="ARBA00022801"/>
    </source>
</evidence>
<dbReference type="Pfam" id="PF10502">
    <property type="entry name" value="Peptidase_S26"/>
    <property type="match status" value="1"/>
</dbReference>
<keyword evidence="9" id="KW-1185">Reference proteome</keyword>
<comment type="catalytic activity">
    <reaction evidence="1 6">
        <text>Cleavage of hydrophobic, N-terminal signal or leader sequences from secreted and periplasmic proteins.</text>
        <dbReference type="EC" id="3.4.21.89"/>
    </reaction>
</comment>
<dbReference type="GO" id="GO:0009003">
    <property type="term" value="F:signal peptidase activity"/>
    <property type="evidence" value="ECO:0007669"/>
    <property type="project" value="UniProtKB-EC"/>
</dbReference>
<dbReference type="InterPro" id="IPR000223">
    <property type="entry name" value="Pept_S26A_signal_pept_1"/>
</dbReference>
<evidence type="ECO:0000313" key="8">
    <source>
        <dbReference type="EMBL" id="MCV2869439.1"/>
    </source>
</evidence>
<protein>
    <recommendedName>
        <fullName evidence="4 6">Signal peptidase I</fullName>
        <ecNumber evidence="3 6">3.4.21.89</ecNumber>
    </recommendedName>
</protein>
<evidence type="ECO:0000256" key="3">
    <source>
        <dbReference type="ARBA" id="ARBA00013208"/>
    </source>
</evidence>
<keyword evidence="6" id="KW-1133">Transmembrane helix</keyword>